<sequence>MAPEEERAIRNAVSETREIRADQVLVRSGQMLDESLLLLRGWLARSKDLPGGERQFTELHVPGDFPDLHGFTLKRLDHDVLALSDCTIAVVPHERLREITERYPRLARIYWMSTNIDAAIHREWALSLGRRSAIARMAHVFCELYERLHMVGAMQGDSYEFPLTQRELAECLGLTVVHANRTVQEIRRRNLIGLANRRLTILDRDRLKGLAEFDPSYLYLERRPI</sequence>
<evidence type="ECO:0000259" key="4">
    <source>
        <dbReference type="PROSITE" id="PS51063"/>
    </source>
</evidence>
<name>A0ABT0S0M4_9SPHN</name>
<organism evidence="5 6">
    <name type="scientific">Sphingomonas hankyongi</name>
    <dbReference type="NCBI Taxonomy" id="2908209"/>
    <lineage>
        <taxon>Bacteria</taxon>
        <taxon>Pseudomonadati</taxon>
        <taxon>Pseudomonadota</taxon>
        <taxon>Alphaproteobacteria</taxon>
        <taxon>Sphingomonadales</taxon>
        <taxon>Sphingomonadaceae</taxon>
        <taxon>Sphingomonas</taxon>
    </lineage>
</organism>
<dbReference type="InterPro" id="IPR050397">
    <property type="entry name" value="Env_Response_Regulators"/>
</dbReference>
<evidence type="ECO:0000256" key="3">
    <source>
        <dbReference type="ARBA" id="ARBA00023163"/>
    </source>
</evidence>
<dbReference type="SUPFAM" id="SSF46785">
    <property type="entry name" value="Winged helix' DNA-binding domain"/>
    <property type="match status" value="1"/>
</dbReference>
<dbReference type="InterPro" id="IPR012318">
    <property type="entry name" value="HTH_CRP"/>
</dbReference>
<dbReference type="Proteomes" id="UP001165342">
    <property type="component" value="Unassembled WGS sequence"/>
</dbReference>
<evidence type="ECO:0000256" key="2">
    <source>
        <dbReference type="ARBA" id="ARBA00023125"/>
    </source>
</evidence>
<keyword evidence="2" id="KW-0238">DNA-binding</keyword>
<evidence type="ECO:0000313" key="5">
    <source>
        <dbReference type="EMBL" id="MCL6729397.1"/>
    </source>
</evidence>
<comment type="caution">
    <text evidence="5">The sequence shown here is derived from an EMBL/GenBank/DDBJ whole genome shotgun (WGS) entry which is preliminary data.</text>
</comment>
<dbReference type="Gene3D" id="2.60.120.10">
    <property type="entry name" value="Jelly Rolls"/>
    <property type="match status" value="1"/>
</dbReference>
<dbReference type="RefSeq" id="WP_249830899.1">
    <property type="nucleotide sequence ID" value="NZ_JAMGBE010000002.1"/>
</dbReference>
<dbReference type="PANTHER" id="PTHR24567:SF68">
    <property type="entry name" value="DNA-BINDING TRANSCRIPTIONAL DUAL REGULATOR CRP"/>
    <property type="match status" value="1"/>
</dbReference>
<keyword evidence="1" id="KW-0805">Transcription regulation</keyword>
<dbReference type="SMART" id="SM00419">
    <property type="entry name" value="HTH_CRP"/>
    <property type="match status" value="1"/>
</dbReference>
<evidence type="ECO:0000313" key="6">
    <source>
        <dbReference type="Proteomes" id="UP001165342"/>
    </source>
</evidence>
<dbReference type="CDD" id="cd00038">
    <property type="entry name" value="CAP_ED"/>
    <property type="match status" value="1"/>
</dbReference>
<dbReference type="InterPro" id="IPR014710">
    <property type="entry name" value="RmlC-like_jellyroll"/>
</dbReference>
<feature type="domain" description="HTH crp-type" evidence="4">
    <location>
        <begin position="131"/>
        <end position="205"/>
    </location>
</feature>
<dbReference type="SUPFAM" id="SSF51206">
    <property type="entry name" value="cAMP-binding domain-like"/>
    <property type="match status" value="1"/>
</dbReference>
<accession>A0ABT0S0M4</accession>
<protein>
    <submittedName>
        <fullName evidence="5">Crp/Fnr family transcriptional regulator</fullName>
    </submittedName>
</protein>
<dbReference type="InterPro" id="IPR000595">
    <property type="entry name" value="cNMP-bd_dom"/>
</dbReference>
<dbReference type="Pfam" id="PF00027">
    <property type="entry name" value="cNMP_binding"/>
    <property type="match status" value="1"/>
</dbReference>
<proteinExistence type="predicted"/>
<keyword evidence="3" id="KW-0804">Transcription</keyword>
<reference evidence="5" key="1">
    <citation type="submission" date="2022-05" db="EMBL/GenBank/DDBJ databases">
        <authorList>
            <person name="Jo J.-H."/>
            <person name="Im W.-T."/>
        </authorList>
    </citation>
    <scope>NUCLEOTIDE SEQUENCE</scope>
    <source>
        <strain evidence="5">SE220</strain>
    </source>
</reference>
<keyword evidence="6" id="KW-1185">Reference proteome</keyword>
<dbReference type="PROSITE" id="PS51063">
    <property type="entry name" value="HTH_CRP_2"/>
    <property type="match status" value="1"/>
</dbReference>
<dbReference type="EMBL" id="JAMGBE010000002">
    <property type="protein sequence ID" value="MCL6729397.1"/>
    <property type="molecule type" value="Genomic_DNA"/>
</dbReference>
<dbReference type="PANTHER" id="PTHR24567">
    <property type="entry name" value="CRP FAMILY TRANSCRIPTIONAL REGULATORY PROTEIN"/>
    <property type="match status" value="1"/>
</dbReference>
<gene>
    <name evidence="5" type="ORF">LZ538_04905</name>
</gene>
<dbReference type="InterPro" id="IPR018490">
    <property type="entry name" value="cNMP-bd_dom_sf"/>
</dbReference>
<dbReference type="InterPro" id="IPR036390">
    <property type="entry name" value="WH_DNA-bd_sf"/>
</dbReference>
<dbReference type="Gene3D" id="1.10.10.10">
    <property type="entry name" value="Winged helix-like DNA-binding domain superfamily/Winged helix DNA-binding domain"/>
    <property type="match status" value="1"/>
</dbReference>
<dbReference type="InterPro" id="IPR036388">
    <property type="entry name" value="WH-like_DNA-bd_sf"/>
</dbReference>
<dbReference type="Pfam" id="PF13545">
    <property type="entry name" value="HTH_Crp_2"/>
    <property type="match status" value="1"/>
</dbReference>
<evidence type="ECO:0000256" key="1">
    <source>
        <dbReference type="ARBA" id="ARBA00023015"/>
    </source>
</evidence>